<dbReference type="InterPro" id="IPR017853">
    <property type="entry name" value="GH"/>
</dbReference>
<dbReference type="PANTHER" id="PTHR10357">
    <property type="entry name" value="ALPHA-AMYLASE FAMILY MEMBER"/>
    <property type="match status" value="1"/>
</dbReference>
<proteinExistence type="predicted"/>
<dbReference type="Gene3D" id="3.20.20.80">
    <property type="entry name" value="Glycosidases"/>
    <property type="match status" value="4"/>
</dbReference>
<comment type="caution">
    <text evidence="2">The sequence shown here is derived from an EMBL/GenBank/DDBJ whole genome shotgun (WGS) entry which is preliminary data.</text>
</comment>
<dbReference type="Pfam" id="PF00128">
    <property type="entry name" value="Alpha-amylase"/>
    <property type="match status" value="1"/>
</dbReference>
<evidence type="ECO:0000313" key="2">
    <source>
        <dbReference type="EMBL" id="MCJ8150360.1"/>
    </source>
</evidence>
<keyword evidence="3" id="KW-1185">Reference proteome</keyword>
<dbReference type="SUPFAM" id="SSF51445">
    <property type="entry name" value="(Trans)glycosidases"/>
    <property type="match status" value="1"/>
</dbReference>
<dbReference type="Proteomes" id="UP001201844">
    <property type="component" value="Unassembled WGS sequence"/>
</dbReference>
<dbReference type="EMBL" id="JAKVIN010000006">
    <property type="protein sequence ID" value="MCJ8150360.1"/>
    <property type="molecule type" value="Genomic_DNA"/>
</dbReference>
<organism evidence="2 3">
    <name type="scientific">Shinella sedimenti</name>
    <dbReference type="NCBI Taxonomy" id="2919913"/>
    <lineage>
        <taxon>Bacteria</taxon>
        <taxon>Pseudomonadati</taxon>
        <taxon>Pseudomonadota</taxon>
        <taxon>Alphaproteobacteria</taxon>
        <taxon>Hyphomicrobiales</taxon>
        <taxon>Rhizobiaceae</taxon>
        <taxon>Shinella</taxon>
    </lineage>
</organism>
<sequence>MTRLLSTYRLQFRNGMTFGKAARLVPYLHALGISHLYASPLMTAVSGSTHGYDATRVDEIDPALGGIEGLRQLAAELRAYGMGLILDIVPNHMAASLENPWWRSVVVWGSESPFAHHFDIDWSEKLTLPFLGNDFAEELANGTISLALEPGFDALAIRYHDSYYPLHPGTYRDVLEATDVFFTNSTASTDPQGRAILSAALAPETARVYLETQLADISSAPSRIAAIHDAQPWRLVNWKTASENLSYRRFFEIAGLAGLRVEDERVFTDSHRLILELVQDGTIDGLRIDHIDGLADPQGYLERLRAAVGPETIILVEKILERQEQLPSDWPIAGTTGYEFIAALADAFADEKEEGRLTAAFNALKGDDDRHAYSDEMYACKRQMLADNFRGEVRRLGGFAKRVADCLSADFSRSALTEAICAVIIALPVYRTYLASGQSIDRRDHEILATARCEAQARVRPEVREAIDLIWELLTDDKTCEKIPECTEFRTRFQQLTGPIMAKALEDTLFYRENAFIALNEVGGDPGHPPGGPAAFHTAMQDRAQNWPFGLSATSTHDTKRGEDARARLYTLNEAPEAWISATQRWHALSGRARREAPAADTQWLIYQALAGAWPIGGCGDRAAMDALPERMQAYVEKALREAKRQTNWSEPDREYEASVTGFVEDLLSDKAFIDDFTRTLSPFIDAGLSNALAQTLVKLTAPGVPDIYQGSERSDFSLVDPDNRATLATESLRIPAKPAPSRAHFSNYKQWLTAKVLACRRQSAEVFNGPYQALALSNGRHQALAFLRGDTDDFAITVVPRLVFGKMDMDTLCLSEAATRDLSLTIPRVFEGRTVRSALDDRTFTLGSSLPLSEIFRTDPVALLLSA</sequence>
<dbReference type="NCBIfam" id="TIGR02401">
    <property type="entry name" value="trehalose_TreY"/>
    <property type="match status" value="1"/>
</dbReference>
<feature type="domain" description="Glycosyl hydrolase family 13 catalytic" evidence="1">
    <location>
        <begin position="6"/>
        <end position="743"/>
    </location>
</feature>
<dbReference type="InterPro" id="IPR006047">
    <property type="entry name" value="GH13_cat_dom"/>
</dbReference>
<dbReference type="RefSeq" id="WP_241601633.1">
    <property type="nucleotide sequence ID" value="NZ_JAKVIN010000006.1"/>
</dbReference>
<evidence type="ECO:0000313" key="3">
    <source>
        <dbReference type="Proteomes" id="UP001201844"/>
    </source>
</evidence>
<dbReference type="CDD" id="cd11336">
    <property type="entry name" value="AmyAc_MTSase"/>
    <property type="match status" value="1"/>
</dbReference>
<dbReference type="PANTHER" id="PTHR10357:SF216">
    <property type="entry name" value="MALTOOLIGOSYL TREHALOSE SYNTHASE-RELATED"/>
    <property type="match status" value="1"/>
</dbReference>
<protein>
    <submittedName>
        <fullName evidence="2">Malto-oligosyltrehalose synthase</fullName>
    </submittedName>
</protein>
<name>A0ABT0CP44_9HYPH</name>
<reference evidence="2 3" key="1">
    <citation type="submission" date="2022-02" db="EMBL/GenBank/DDBJ databases">
        <title>Shinella B3.7 sp. nov., isolated from Sediment (Zhairuo Island).</title>
        <authorList>
            <person name="Chen G."/>
        </authorList>
    </citation>
    <scope>NUCLEOTIDE SEQUENCE [LARGE SCALE GENOMIC DNA]</scope>
    <source>
        <strain evidence="2 3">B3.7</strain>
    </source>
</reference>
<evidence type="ECO:0000259" key="1">
    <source>
        <dbReference type="SMART" id="SM00642"/>
    </source>
</evidence>
<gene>
    <name evidence="2" type="primary">treY</name>
    <name evidence="2" type="ORF">MKI86_14510</name>
</gene>
<dbReference type="InterPro" id="IPR012767">
    <property type="entry name" value="Trehalose_TreY"/>
</dbReference>
<dbReference type="SMART" id="SM00642">
    <property type="entry name" value="Aamy"/>
    <property type="match status" value="1"/>
</dbReference>
<accession>A0ABT0CP44</accession>